<reference evidence="5" key="2">
    <citation type="submission" date="2014-09" db="EMBL/GenBank/DDBJ databases">
        <authorList>
            <consortium name="NBRP consortium"/>
            <person name="Sawabe T."/>
            <person name="Meirelles P."/>
            <person name="Nakanishi M."/>
            <person name="Sayaka M."/>
            <person name="Hattori M."/>
            <person name="Ohkuma M."/>
        </authorList>
    </citation>
    <scope>NUCLEOTIDE SEQUENCE [LARGE SCALE GENOMIC DNA]</scope>
    <source>
        <strain evidence="5">JCM 19239</strain>
    </source>
</reference>
<sequence length="47" mass="5067">MAIQYLSEGKSVADTASELDFSSDSAFVSFFRQQTGETPGKYVGEGQ</sequence>
<evidence type="ECO:0000256" key="1">
    <source>
        <dbReference type="ARBA" id="ARBA00023015"/>
    </source>
</evidence>
<keyword evidence="5" id="KW-1185">Reference proteome</keyword>
<dbReference type="PANTHER" id="PTHR11019:SF159">
    <property type="entry name" value="TRANSCRIPTIONAL REGULATOR-RELATED"/>
    <property type="match status" value="1"/>
</dbReference>
<dbReference type="SUPFAM" id="SSF46689">
    <property type="entry name" value="Homeodomain-like"/>
    <property type="match status" value="1"/>
</dbReference>
<proteinExistence type="predicted"/>
<reference evidence="5" key="1">
    <citation type="submission" date="2014-09" db="EMBL/GenBank/DDBJ databases">
        <title>Vibrio variabilis JCM 19239. (C206) whole genome shotgun sequence.</title>
        <authorList>
            <person name="Sawabe T."/>
            <person name="Meirelles P."/>
            <person name="Nakanishi M."/>
            <person name="Sayaka M."/>
            <person name="Hattori M."/>
            <person name="Ohkuma M."/>
        </authorList>
    </citation>
    <scope>NUCLEOTIDE SEQUENCE [LARGE SCALE GENOMIC DNA]</scope>
    <source>
        <strain evidence="5">JCM 19239</strain>
    </source>
</reference>
<name>A0ABQ0JDE8_9VIBR</name>
<accession>A0ABQ0JDE8</accession>
<dbReference type="PANTHER" id="PTHR11019">
    <property type="entry name" value="HTH-TYPE TRANSCRIPTIONAL REGULATOR NIMR"/>
    <property type="match status" value="1"/>
</dbReference>
<dbReference type="Proteomes" id="UP000029223">
    <property type="component" value="Unassembled WGS sequence"/>
</dbReference>
<comment type="caution">
    <text evidence="4">The sequence shown here is derived from an EMBL/GenBank/DDBJ whole genome shotgun (WGS) entry which is preliminary data.</text>
</comment>
<organism evidence="4 5">
    <name type="scientific">Vibrio variabilis</name>
    <dbReference type="NCBI Taxonomy" id="990271"/>
    <lineage>
        <taxon>Bacteria</taxon>
        <taxon>Pseudomonadati</taxon>
        <taxon>Pseudomonadota</taxon>
        <taxon>Gammaproteobacteria</taxon>
        <taxon>Vibrionales</taxon>
        <taxon>Vibrionaceae</taxon>
        <taxon>Vibrio</taxon>
    </lineage>
</organism>
<feature type="domain" description="HTH araC/xylS-type" evidence="3">
    <location>
        <begin position="1"/>
        <end position="45"/>
    </location>
</feature>
<dbReference type="Pfam" id="PF12833">
    <property type="entry name" value="HTH_18"/>
    <property type="match status" value="1"/>
</dbReference>
<evidence type="ECO:0000313" key="4">
    <source>
        <dbReference type="EMBL" id="GAL26769.1"/>
    </source>
</evidence>
<keyword evidence="2" id="KW-0804">Transcription</keyword>
<dbReference type="EMBL" id="BBMS01000021">
    <property type="protein sequence ID" value="GAL26769.1"/>
    <property type="molecule type" value="Genomic_DNA"/>
</dbReference>
<dbReference type="Gene3D" id="1.10.10.60">
    <property type="entry name" value="Homeodomain-like"/>
    <property type="match status" value="1"/>
</dbReference>
<evidence type="ECO:0000259" key="3">
    <source>
        <dbReference type="PROSITE" id="PS01124"/>
    </source>
</evidence>
<evidence type="ECO:0000313" key="5">
    <source>
        <dbReference type="Proteomes" id="UP000029223"/>
    </source>
</evidence>
<gene>
    <name evidence="4" type="ORF">JCM19239_5270</name>
</gene>
<keyword evidence="1" id="KW-0805">Transcription regulation</keyword>
<protein>
    <recommendedName>
        <fullName evidence="3">HTH araC/xylS-type domain-containing protein</fullName>
    </recommendedName>
</protein>
<dbReference type="PROSITE" id="PS01124">
    <property type="entry name" value="HTH_ARAC_FAMILY_2"/>
    <property type="match status" value="1"/>
</dbReference>
<evidence type="ECO:0000256" key="2">
    <source>
        <dbReference type="ARBA" id="ARBA00023163"/>
    </source>
</evidence>
<dbReference type="InterPro" id="IPR018060">
    <property type="entry name" value="HTH_AraC"/>
</dbReference>
<dbReference type="InterPro" id="IPR009057">
    <property type="entry name" value="Homeodomain-like_sf"/>
</dbReference>